<dbReference type="KEGG" id="hazt:108671121"/>
<dbReference type="PANTHER" id="PTHR15382">
    <property type="entry name" value="CTG4A-RELATED"/>
    <property type="match status" value="1"/>
</dbReference>
<dbReference type="PANTHER" id="PTHR15382:SF8">
    <property type="entry name" value="CANOPY B"/>
    <property type="match status" value="1"/>
</dbReference>
<evidence type="ECO:0000256" key="2">
    <source>
        <dbReference type="ARBA" id="ARBA00022729"/>
    </source>
</evidence>
<accession>A0A8B7NKA8</accession>
<name>A0A8B7NKA8_HYAAZ</name>
<evidence type="ECO:0000313" key="3">
    <source>
        <dbReference type="Proteomes" id="UP000694843"/>
    </source>
</evidence>
<keyword evidence="3" id="KW-1185">Reference proteome</keyword>
<dbReference type="OMA" id="CKFLTME"/>
<proteinExistence type="inferred from homology"/>
<evidence type="ECO:0000313" key="4">
    <source>
        <dbReference type="RefSeq" id="XP_018014086.1"/>
    </source>
</evidence>
<keyword evidence="2" id="KW-0732">Signal</keyword>
<dbReference type="RefSeq" id="XP_018014086.1">
    <property type="nucleotide sequence ID" value="XM_018158597.2"/>
</dbReference>
<comment type="similarity">
    <text evidence="1">Belongs to the canopy family.</text>
</comment>
<protein>
    <submittedName>
        <fullName evidence="4">Protein canopy homolog 4</fullName>
    </submittedName>
</protein>
<organism evidence="3 4">
    <name type="scientific">Hyalella azteca</name>
    <name type="common">Amphipod</name>
    <dbReference type="NCBI Taxonomy" id="294128"/>
    <lineage>
        <taxon>Eukaryota</taxon>
        <taxon>Metazoa</taxon>
        <taxon>Ecdysozoa</taxon>
        <taxon>Arthropoda</taxon>
        <taxon>Crustacea</taxon>
        <taxon>Multicrustacea</taxon>
        <taxon>Malacostraca</taxon>
        <taxon>Eumalacostraca</taxon>
        <taxon>Peracarida</taxon>
        <taxon>Amphipoda</taxon>
        <taxon>Senticaudata</taxon>
        <taxon>Talitrida</taxon>
        <taxon>Talitroidea</taxon>
        <taxon>Hyalellidae</taxon>
        <taxon>Hyalella</taxon>
    </lineage>
</organism>
<dbReference type="OrthoDB" id="6020060at2759"/>
<dbReference type="InterPro" id="IPR021852">
    <property type="entry name" value="DUF3456"/>
</dbReference>
<dbReference type="CTD" id="40084"/>
<dbReference type="AlphaFoldDB" id="A0A8B7NKA8"/>
<dbReference type="Proteomes" id="UP000694843">
    <property type="component" value="Unplaced"/>
</dbReference>
<gene>
    <name evidence="4" type="primary">LOC108671121</name>
</gene>
<reference evidence="4" key="1">
    <citation type="submission" date="2025-08" db="UniProtKB">
        <authorList>
            <consortium name="RefSeq"/>
        </authorList>
    </citation>
    <scope>IDENTIFICATION</scope>
    <source>
        <tissue evidence="4">Whole organism</tissue>
    </source>
</reference>
<sequence length="220" mass="24985">MDFKLVLLQVFFLIFLAVSITAEEKGVSLEEEKYGVKYATQCEVCKLVTKEIGEMLEKTDSSDVIETGYNIDSKKKKTKYNKSELRLVEVLESVCEGMQDYRVHKERLDSTRWAKMMSQTFRTLHGLVNKGVKVELGIPFELWDEPSAEVTHLKTQCEQFLEEQEERISSWYFSKSAGAGLGDLQQSLCPAMLSDAACLQEPYGETITPDQAPSEDKSEL</sequence>
<evidence type="ECO:0000256" key="1">
    <source>
        <dbReference type="ARBA" id="ARBA00007285"/>
    </source>
</evidence>
<dbReference type="GeneID" id="108671121"/>
<dbReference type="Pfam" id="PF11938">
    <property type="entry name" value="DUF3456"/>
    <property type="match status" value="1"/>
</dbReference>